<feature type="region of interest" description="Disordered" evidence="3">
    <location>
        <begin position="292"/>
        <end position="348"/>
    </location>
</feature>
<feature type="region of interest" description="Disordered" evidence="3">
    <location>
        <begin position="196"/>
        <end position="280"/>
    </location>
</feature>
<dbReference type="GeneID" id="100371254"/>
<comment type="similarity">
    <text evidence="1">Belongs to the taxilin family.</text>
</comment>
<dbReference type="RefSeq" id="XP_006815122.1">
    <property type="nucleotide sequence ID" value="XM_006815059.1"/>
</dbReference>
<reference evidence="5" key="1">
    <citation type="submission" date="2025-08" db="UniProtKB">
        <authorList>
            <consortium name="RefSeq"/>
        </authorList>
    </citation>
    <scope>IDENTIFICATION</scope>
    <source>
        <tissue evidence="5">Testes</tissue>
    </source>
</reference>
<feature type="coiled-coil region" evidence="2">
    <location>
        <begin position="385"/>
        <end position="515"/>
    </location>
</feature>
<accession>A0ABM0M531</accession>
<evidence type="ECO:0000256" key="1">
    <source>
        <dbReference type="ARBA" id="ARBA00009550"/>
    </source>
</evidence>
<organism evidence="4 5">
    <name type="scientific">Saccoglossus kowalevskii</name>
    <name type="common">Acorn worm</name>
    <dbReference type="NCBI Taxonomy" id="10224"/>
    <lineage>
        <taxon>Eukaryota</taxon>
        <taxon>Metazoa</taxon>
        <taxon>Hemichordata</taxon>
        <taxon>Enteropneusta</taxon>
        <taxon>Harrimaniidae</taxon>
        <taxon>Saccoglossus</taxon>
    </lineage>
</organism>
<dbReference type="PANTHER" id="PTHR16127">
    <property type="entry name" value="TAXILIN"/>
    <property type="match status" value="1"/>
</dbReference>
<sequence length="735" mass="83669">MAEFSQVNIAHEVAYKETDSKVSAHNLTMEAANTMESAVQWYPETIVAPTQISEIHLDMEKQLQVVADEMDTELSKASEILLEFQKELLMPVEEPSIPDIVEISELLMDVDSDTKSPEMEFHISSSNAQQAVSQSRLYGMSAQRVTDTPTHRVYEKASYYAAQQVTTNTQMVSVEINSVCNHTPLVVEMTDDASHNVEEQVSSTSVIVEGKPTNGAVESDVVKQSQEQPNKEDTKTGGDKATDDVSTRDEINSNGDKVAKDENKEVSKDNNPQLKEKTEETKTKLIEPEIVKPETNENEKVEEKAVVTKEKESGKPVAVETSKDENSGNNGVTDAPEMTTKAKKKKVKELDHISRTMMQALNGLNTPEEKIAALCKKYADLTAEHRLLTNKFKLQQKQFQQLQREKDHLQSEHSKAVLAKSKLESLCRELQRHNKVIKDESLQRARDEEEKRKELSQKFQQTINDITTQMQENHNKNIKLKEENLELASKLKGLVEQYERREEHIEKMFKHKELELQLSDAKLQQSTMQLAEEKDRNLREKTILITETADYQRKCEVLQEQELQLRSQLEVYTEKFEEFQTTLTKSNEVFQQFKHEMDKMTKKIKKLEKETHTWRTRWENSNRSLLKMAEEKTIRDKEMLSQASKIQKLEKLCRALQAERNALAGKAKDAGGSGSSSPTPTPPPASPAPPEPPKPSEPDNPPTQETVTESNKANKEEEDGSSDDPQHDDYYCEDP</sequence>
<evidence type="ECO:0000256" key="3">
    <source>
        <dbReference type="SAM" id="MobiDB-lite"/>
    </source>
</evidence>
<dbReference type="Proteomes" id="UP000694865">
    <property type="component" value="Unplaced"/>
</dbReference>
<feature type="compositionally biased region" description="Basic and acidic residues" evidence="3">
    <location>
        <begin position="229"/>
        <end position="280"/>
    </location>
</feature>
<evidence type="ECO:0000313" key="5">
    <source>
        <dbReference type="RefSeq" id="XP_006815122.1"/>
    </source>
</evidence>
<feature type="compositionally biased region" description="Pro residues" evidence="3">
    <location>
        <begin position="679"/>
        <end position="701"/>
    </location>
</feature>
<feature type="region of interest" description="Disordered" evidence="3">
    <location>
        <begin position="663"/>
        <end position="735"/>
    </location>
</feature>
<dbReference type="Pfam" id="PF09728">
    <property type="entry name" value="Taxilin"/>
    <property type="match status" value="1"/>
</dbReference>
<keyword evidence="4" id="KW-1185">Reference proteome</keyword>
<dbReference type="InterPro" id="IPR026183">
    <property type="entry name" value="Taxilin_fam"/>
</dbReference>
<evidence type="ECO:0000256" key="2">
    <source>
        <dbReference type="SAM" id="Coils"/>
    </source>
</evidence>
<proteinExistence type="inferred from homology"/>
<evidence type="ECO:0000313" key="4">
    <source>
        <dbReference type="Proteomes" id="UP000694865"/>
    </source>
</evidence>
<keyword evidence="2" id="KW-0175">Coiled coil</keyword>
<name>A0ABM0M531_SACKO</name>
<gene>
    <name evidence="5" type="primary">LOC100371254</name>
</gene>
<protein>
    <submittedName>
        <fullName evidence="5">Alpha-taxilin-like</fullName>
    </submittedName>
</protein>
<feature type="compositionally biased region" description="Basic and acidic residues" evidence="3">
    <location>
        <begin position="724"/>
        <end position="735"/>
    </location>
</feature>
<dbReference type="PANTHER" id="PTHR16127:SF13">
    <property type="entry name" value="GH01188P"/>
    <property type="match status" value="1"/>
</dbReference>
<feature type="compositionally biased region" description="Basic and acidic residues" evidence="3">
    <location>
        <begin position="292"/>
        <end position="314"/>
    </location>
</feature>